<protein>
    <recommendedName>
        <fullName evidence="3">PAS sensor protein</fullName>
    </recommendedName>
</protein>
<proteinExistence type="predicted"/>
<sequence length="112" mass="12761">MTTNEWNCPWADETDCAVTVCDTEGTVLYQNARSAAVNGDVRGRSLIPCHNERSRAVIRRLLKEGGRNIYTIEKRGVRKLIYQTVWRREGRIGGLVEFSLEIPAELPHYVRG</sequence>
<dbReference type="AlphaFoldDB" id="A0A4Y1X400"/>
<reference evidence="2" key="1">
    <citation type="submission" date="2019-06" db="EMBL/GenBank/DDBJ databases">
        <title>Alistipes onderdonkii subsp. vulgaris subsp. nov., Alistipes dispar sp. nov. and Alistipes communis sp. nov., isolated from human faeces, and creation of Alistipes onderdonkii subsp. onderdonkii subsp. nov.</title>
        <authorList>
            <person name="Sakamoto M."/>
            <person name="Ikeyama N."/>
            <person name="Ogata Y."/>
            <person name="Suda W."/>
            <person name="Iino T."/>
            <person name="Hattori M."/>
            <person name="Ohkuma M."/>
        </authorList>
    </citation>
    <scope>NUCLEOTIDE SEQUENCE [LARGE SCALE GENOMIC DNA]</scope>
    <source>
        <strain evidence="2">5CPEGH6</strain>
    </source>
</reference>
<keyword evidence="2" id="KW-1185">Reference proteome</keyword>
<dbReference type="EMBL" id="AP019736">
    <property type="protein sequence ID" value="BBL07209.1"/>
    <property type="molecule type" value="Genomic_DNA"/>
</dbReference>
<gene>
    <name evidence="1" type="ORF">A5CPEGH6_18470</name>
</gene>
<dbReference type="OrthoDB" id="1012192at2"/>
<organism evidence="1 2">
    <name type="scientific">Alistipes dispar</name>
    <dbReference type="NCBI Taxonomy" id="2585119"/>
    <lineage>
        <taxon>Bacteria</taxon>
        <taxon>Pseudomonadati</taxon>
        <taxon>Bacteroidota</taxon>
        <taxon>Bacteroidia</taxon>
        <taxon>Bacteroidales</taxon>
        <taxon>Rikenellaceae</taxon>
        <taxon>Alistipes</taxon>
    </lineage>
</organism>
<accession>A0A4Y1X400</accession>
<dbReference type="Proteomes" id="UP000319374">
    <property type="component" value="Chromosome"/>
</dbReference>
<name>A0A4Y1X400_9BACT</name>
<evidence type="ECO:0000313" key="2">
    <source>
        <dbReference type="Proteomes" id="UP000319374"/>
    </source>
</evidence>
<evidence type="ECO:0008006" key="3">
    <source>
        <dbReference type="Google" id="ProtNLM"/>
    </source>
</evidence>
<evidence type="ECO:0000313" key="1">
    <source>
        <dbReference type="EMBL" id="BBL07209.1"/>
    </source>
</evidence>
<dbReference type="GeneID" id="98673831"/>
<dbReference type="RefSeq" id="WP_141429304.1">
    <property type="nucleotide sequence ID" value="NZ_AP019736.1"/>
</dbReference>
<dbReference type="KEGG" id="ada:A5CPEGH6_18470"/>